<gene>
    <name evidence="7" type="ORF">BC349_14515</name>
</gene>
<dbReference type="PANTHER" id="PTHR38480:SF1">
    <property type="entry name" value="SLR0254 PROTEIN"/>
    <property type="match status" value="1"/>
</dbReference>
<keyword evidence="8" id="KW-1185">Reference proteome</keyword>
<comment type="caution">
    <text evidence="7">The sequence shown here is derived from an EMBL/GenBank/DDBJ whole genome shotgun (WGS) entry which is preliminary data.</text>
</comment>
<dbReference type="InterPro" id="IPR010432">
    <property type="entry name" value="RDD"/>
</dbReference>
<keyword evidence="4 5" id="KW-0472">Membrane</keyword>
<sequence length="255" mass="28747">MSIARLNTGFNIEVEFPISPFHRRVIAWAFDLTIIIIYIWLSNKLVAYLPGNNGAGTIGWLETILWLPVVLYHPVCEITMNGQSIGKKIAGIRVIAVTGGQPTISQYLLRWLFKIADFPLWIAFAVFEGMWPWYTFLLVFGGLACIVLTEKSQRIGDLVAGTMLIDTRFRGRWQDTVFTDVEENYTPVFPQVLSLSDHDMNTVKQVLLNAGKNRNPALTGRVADKIKTALKIQSDLEPEEFLGVLLKDYNALSAR</sequence>
<dbReference type="EMBL" id="MBUA01000027">
    <property type="protein sequence ID" value="MBC6492272.1"/>
    <property type="molecule type" value="Genomic_DNA"/>
</dbReference>
<organism evidence="7 8">
    <name type="scientific">Flavihumibacter stibioxidans</name>
    <dbReference type="NCBI Taxonomy" id="1834163"/>
    <lineage>
        <taxon>Bacteria</taxon>
        <taxon>Pseudomonadati</taxon>
        <taxon>Bacteroidota</taxon>
        <taxon>Chitinophagia</taxon>
        <taxon>Chitinophagales</taxon>
        <taxon>Chitinophagaceae</taxon>
        <taxon>Flavihumibacter</taxon>
    </lineage>
</organism>
<evidence type="ECO:0000256" key="1">
    <source>
        <dbReference type="ARBA" id="ARBA00004141"/>
    </source>
</evidence>
<dbReference type="RefSeq" id="WP_187257581.1">
    <property type="nucleotide sequence ID" value="NZ_JBHULF010000006.1"/>
</dbReference>
<evidence type="ECO:0000313" key="8">
    <source>
        <dbReference type="Proteomes" id="UP000765802"/>
    </source>
</evidence>
<evidence type="ECO:0000256" key="2">
    <source>
        <dbReference type="ARBA" id="ARBA00022692"/>
    </source>
</evidence>
<feature type="domain" description="RDD" evidence="6">
    <location>
        <begin position="20"/>
        <end position="161"/>
    </location>
</feature>
<name>A0ABR7MBD8_9BACT</name>
<dbReference type="Proteomes" id="UP000765802">
    <property type="component" value="Unassembled WGS sequence"/>
</dbReference>
<evidence type="ECO:0000256" key="5">
    <source>
        <dbReference type="SAM" id="Phobius"/>
    </source>
</evidence>
<dbReference type="Pfam" id="PF06271">
    <property type="entry name" value="RDD"/>
    <property type="match status" value="1"/>
</dbReference>
<feature type="transmembrane region" description="Helical" evidence="5">
    <location>
        <begin position="133"/>
        <end position="149"/>
    </location>
</feature>
<proteinExistence type="predicted"/>
<evidence type="ECO:0000313" key="7">
    <source>
        <dbReference type="EMBL" id="MBC6492272.1"/>
    </source>
</evidence>
<evidence type="ECO:0000256" key="3">
    <source>
        <dbReference type="ARBA" id="ARBA00022989"/>
    </source>
</evidence>
<comment type="subcellular location">
    <subcellularLocation>
        <location evidence="1">Membrane</location>
        <topology evidence="1">Multi-pass membrane protein</topology>
    </subcellularLocation>
</comment>
<keyword evidence="3 5" id="KW-1133">Transmembrane helix</keyword>
<feature type="transmembrane region" description="Helical" evidence="5">
    <location>
        <begin position="25"/>
        <end position="41"/>
    </location>
</feature>
<dbReference type="PANTHER" id="PTHR38480">
    <property type="entry name" value="SLR0254 PROTEIN"/>
    <property type="match status" value="1"/>
</dbReference>
<accession>A0ABR7MBD8</accession>
<evidence type="ECO:0000259" key="6">
    <source>
        <dbReference type="Pfam" id="PF06271"/>
    </source>
</evidence>
<evidence type="ECO:0000256" key="4">
    <source>
        <dbReference type="ARBA" id="ARBA00023136"/>
    </source>
</evidence>
<reference evidence="7 8" key="1">
    <citation type="submission" date="2016-07" db="EMBL/GenBank/DDBJ databases">
        <title>Genome analysis of Flavihumibacter stibioxidans YS-17.</title>
        <authorList>
            <person name="Shi K."/>
            <person name="Han Y."/>
            <person name="Wang G."/>
        </authorList>
    </citation>
    <scope>NUCLEOTIDE SEQUENCE [LARGE SCALE GENOMIC DNA]</scope>
    <source>
        <strain evidence="7 8">YS-17</strain>
    </source>
</reference>
<protein>
    <recommendedName>
        <fullName evidence="6">RDD domain-containing protein</fullName>
    </recommendedName>
</protein>
<keyword evidence="2 5" id="KW-0812">Transmembrane</keyword>